<evidence type="ECO:0000313" key="13">
    <source>
        <dbReference type="Proteomes" id="UP001205105"/>
    </source>
</evidence>
<feature type="domain" description="Acylamino-acid-releasing enzyme N-terminal" evidence="11">
    <location>
        <begin position="3"/>
        <end position="470"/>
    </location>
</feature>
<keyword evidence="7" id="KW-0963">Cytoplasm</keyword>
<dbReference type="Pfam" id="PF00326">
    <property type="entry name" value="Peptidase_S9"/>
    <property type="match status" value="1"/>
</dbReference>
<evidence type="ECO:0000256" key="4">
    <source>
        <dbReference type="ARBA" id="ARBA00011881"/>
    </source>
</evidence>
<proteinExistence type="inferred from homology"/>
<comment type="subunit">
    <text evidence="4">Homotetramer.</text>
</comment>
<evidence type="ECO:0000256" key="2">
    <source>
        <dbReference type="ARBA" id="ARBA00004496"/>
    </source>
</evidence>
<dbReference type="InterPro" id="IPR029058">
    <property type="entry name" value="AB_hydrolase_fold"/>
</dbReference>
<feature type="region of interest" description="Disordered" evidence="9">
    <location>
        <begin position="165"/>
        <end position="189"/>
    </location>
</feature>
<keyword evidence="13" id="KW-1185">Reference proteome</keyword>
<reference evidence="12" key="1">
    <citation type="submission" date="2020-11" db="EMBL/GenBank/DDBJ databases">
        <title>Chlorella ohadii genome sequencing and assembly.</title>
        <authorList>
            <person name="Murik O."/>
            <person name="Treves H."/>
            <person name="Kedem I."/>
            <person name="Shotland Y."/>
            <person name="Kaplan A."/>
        </authorList>
    </citation>
    <scope>NUCLEOTIDE SEQUENCE</scope>
    <source>
        <strain evidence="12">1</strain>
    </source>
</reference>
<dbReference type="SUPFAM" id="SSF82171">
    <property type="entry name" value="DPP6 N-terminal domain-like"/>
    <property type="match status" value="1"/>
</dbReference>
<dbReference type="Pfam" id="PF19283">
    <property type="entry name" value="APEH_N"/>
    <property type="match status" value="1"/>
</dbReference>
<comment type="catalytic activity">
    <reaction evidence="1">
        <text>Cleavage of an N-acetyl or N-formyl amino acid from the N-terminus of a polypeptide.</text>
        <dbReference type="EC" id="3.4.19.1"/>
    </reaction>
</comment>
<gene>
    <name evidence="12" type="ORF">COHA_009067</name>
</gene>
<comment type="similarity">
    <text evidence="3">Belongs to the peptidase S9C family.</text>
</comment>
<dbReference type="InterPro" id="IPR011042">
    <property type="entry name" value="6-blade_b-propeller_TolB-like"/>
</dbReference>
<evidence type="ECO:0000256" key="9">
    <source>
        <dbReference type="SAM" id="MobiDB-lite"/>
    </source>
</evidence>
<dbReference type="GO" id="GO:0006508">
    <property type="term" value="P:proteolysis"/>
    <property type="evidence" value="ECO:0007669"/>
    <property type="project" value="InterPro"/>
</dbReference>
<evidence type="ECO:0000259" key="10">
    <source>
        <dbReference type="Pfam" id="PF00326"/>
    </source>
</evidence>
<dbReference type="GO" id="GO:0004252">
    <property type="term" value="F:serine-type endopeptidase activity"/>
    <property type="evidence" value="ECO:0007669"/>
    <property type="project" value="TreeGrafter"/>
</dbReference>
<evidence type="ECO:0000256" key="3">
    <source>
        <dbReference type="ARBA" id="ARBA00010040"/>
    </source>
</evidence>
<dbReference type="EC" id="3.4.19.1" evidence="5"/>
<dbReference type="PANTHER" id="PTHR42776">
    <property type="entry name" value="SERINE PEPTIDASE S9 FAMILY MEMBER"/>
    <property type="match status" value="1"/>
</dbReference>
<dbReference type="PANTHER" id="PTHR42776:SF4">
    <property type="entry name" value="ACYLAMINO-ACID-RELEASING ENZYME"/>
    <property type="match status" value="1"/>
</dbReference>
<evidence type="ECO:0000256" key="6">
    <source>
        <dbReference type="ARBA" id="ARBA00018421"/>
    </source>
</evidence>
<dbReference type="GO" id="GO:0005737">
    <property type="term" value="C:cytoplasm"/>
    <property type="evidence" value="ECO:0007669"/>
    <property type="project" value="UniProtKB-SubCell"/>
</dbReference>
<sequence length="686" mass="72595">MEQEARLLEAFASLPTAGRAWAFPAATHDGVRILLQLSQRNLPANAQRKYLTSFLLNEAVLEAGEPDVSLPVEQSGVLLYAPSPSGRRALVVRSGGADASAVLEVWDRSRCLSELHVPKSLHGGVFNDGWFGTGAAWSPDETRVAYVAEAPPATKTPEWCGAPAGPDGKKAEGAAAPKGWRGQSEWSPDWGENFTGKKPPTLFVLDCQSGSVQHVAGLPEDSSCGQPVWAPDGAALLFVCWEHQSELASANFPQRLGVAYCFNRPCSLRALAWPQPVGNGAAAGRELSVSLASSLGSAFSPRFSPDGSTLVFLSQQNAVSSGVHNATCTLHSLRWADARQALTGGALPPPKTVVDTVWNPASPDDFPGLYCTALPDQPFLPGGHTLLLTTQWRSLLAVVAVDLTSGNVTRVTPANGASWSLLAAQDGWVLAAESKPSQPWALFAAHLPASEQAAPTAAAWGWSHLPLPDTELASCPAAVRERLPQLQATVLQVTPTTPPNNVSFEAVVLHSKAAPGPRPTIITPHGGPHSVYTAQYFMPFAYLVSLGYNVVLLNFRGSTGFGEASIQSLPGNIGTNDVADCLASLQAAADAGFVDLDRVAVVGGSHGGFLTGHLVGQQPERFKCAVLRNPVCDISLMIHVSDIPDWCYVEAWGTKEGTLRAGARPTAEDVQRFWQVSPIAHVDKAS</sequence>
<protein>
    <recommendedName>
        <fullName evidence="6">Acylamino-acid-releasing enzyme</fullName>
        <ecNumber evidence="5">3.4.19.1</ecNumber>
    </recommendedName>
</protein>
<name>A0AAD5DIP6_9CHLO</name>
<evidence type="ECO:0000256" key="1">
    <source>
        <dbReference type="ARBA" id="ARBA00000721"/>
    </source>
</evidence>
<evidence type="ECO:0000259" key="11">
    <source>
        <dbReference type="Pfam" id="PF19283"/>
    </source>
</evidence>
<organism evidence="12 13">
    <name type="scientific">Chlorella ohadii</name>
    <dbReference type="NCBI Taxonomy" id="2649997"/>
    <lineage>
        <taxon>Eukaryota</taxon>
        <taxon>Viridiplantae</taxon>
        <taxon>Chlorophyta</taxon>
        <taxon>core chlorophytes</taxon>
        <taxon>Trebouxiophyceae</taxon>
        <taxon>Chlorellales</taxon>
        <taxon>Chlorellaceae</taxon>
        <taxon>Chlorella clade</taxon>
        <taxon>Chlorella</taxon>
    </lineage>
</organism>
<keyword evidence="8" id="KW-0378">Hydrolase</keyword>
<dbReference type="Gene3D" id="2.120.10.30">
    <property type="entry name" value="TolB, C-terminal domain"/>
    <property type="match status" value="1"/>
</dbReference>
<accession>A0AAD5DIP6</accession>
<evidence type="ECO:0000256" key="8">
    <source>
        <dbReference type="ARBA" id="ARBA00022801"/>
    </source>
</evidence>
<comment type="caution">
    <text evidence="12">The sequence shown here is derived from an EMBL/GenBank/DDBJ whole genome shotgun (WGS) entry which is preliminary data.</text>
</comment>
<dbReference type="GO" id="GO:0008242">
    <property type="term" value="F:omega peptidase activity"/>
    <property type="evidence" value="ECO:0007669"/>
    <property type="project" value="UniProtKB-EC"/>
</dbReference>
<dbReference type="InterPro" id="IPR045550">
    <property type="entry name" value="AARE_N"/>
</dbReference>
<dbReference type="InterPro" id="IPR001375">
    <property type="entry name" value="Peptidase_S9_cat"/>
</dbReference>
<evidence type="ECO:0000313" key="12">
    <source>
        <dbReference type="EMBL" id="KAI7837068.1"/>
    </source>
</evidence>
<evidence type="ECO:0000256" key="5">
    <source>
        <dbReference type="ARBA" id="ARBA00012917"/>
    </source>
</evidence>
<dbReference type="EMBL" id="JADXDR010000165">
    <property type="protein sequence ID" value="KAI7837068.1"/>
    <property type="molecule type" value="Genomic_DNA"/>
</dbReference>
<dbReference type="Gene3D" id="3.40.50.1820">
    <property type="entry name" value="alpha/beta hydrolase"/>
    <property type="match status" value="1"/>
</dbReference>
<dbReference type="SUPFAM" id="SSF53474">
    <property type="entry name" value="alpha/beta-Hydrolases"/>
    <property type="match status" value="1"/>
</dbReference>
<evidence type="ECO:0000256" key="7">
    <source>
        <dbReference type="ARBA" id="ARBA00022490"/>
    </source>
</evidence>
<dbReference type="AlphaFoldDB" id="A0AAD5DIP6"/>
<feature type="domain" description="Peptidase S9 prolyl oligopeptidase catalytic" evidence="10">
    <location>
        <begin position="540"/>
        <end position="657"/>
    </location>
</feature>
<comment type="subcellular location">
    <subcellularLocation>
        <location evidence="2">Cytoplasm</location>
    </subcellularLocation>
</comment>
<dbReference type="Proteomes" id="UP001205105">
    <property type="component" value="Unassembled WGS sequence"/>
</dbReference>